<dbReference type="AlphaFoldDB" id="A0AAV6J5J0"/>
<accession>A0AAV6J5J0</accession>
<feature type="compositionally biased region" description="Basic and acidic residues" evidence="1">
    <location>
        <begin position="103"/>
        <end position="129"/>
    </location>
</feature>
<evidence type="ECO:0000313" key="2">
    <source>
        <dbReference type="EMBL" id="KAG5534809.1"/>
    </source>
</evidence>
<sequence>MRRVNTSEAANRNEISKLEAVEELKSSEKDKPEYGTAISETFEGVETCGGYMDTEKAIPEQEDSAKNLEGSSKENDEIEKVPVESKAETHGSETSEATSISTLKEENINIVEHDETAAESMVKDEDNVRFPETNPTNAEEERLDDENQTIASTDEQISRQDIESCAKELHMLPAADNEVPTVIESASASEIIKEQITEEESCTKELHKITAADETVNDVRETDLTPIQSLEATASDKNAEIMGSNIAEDLNMESEATQKEVNETEDSFSTGEVS</sequence>
<feature type="compositionally biased region" description="Basic and acidic residues" evidence="1">
    <location>
        <begin position="53"/>
        <end position="93"/>
    </location>
</feature>
<dbReference type="EMBL" id="JACTNZ010000008">
    <property type="protein sequence ID" value="KAG5534809.1"/>
    <property type="molecule type" value="Genomic_DNA"/>
</dbReference>
<evidence type="ECO:0000313" key="3">
    <source>
        <dbReference type="Proteomes" id="UP000823749"/>
    </source>
</evidence>
<gene>
    <name evidence="2" type="ORF">RHGRI_022804</name>
</gene>
<protein>
    <submittedName>
        <fullName evidence="2">Uncharacterized protein</fullName>
    </submittedName>
</protein>
<reference evidence="2" key="1">
    <citation type="submission" date="2020-08" db="EMBL/GenBank/DDBJ databases">
        <title>Plant Genome Project.</title>
        <authorList>
            <person name="Zhang R.-G."/>
        </authorList>
    </citation>
    <scope>NUCLEOTIDE SEQUENCE</scope>
    <source>
        <strain evidence="2">WSP0</strain>
        <tissue evidence="2">Leaf</tissue>
    </source>
</reference>
<name>A0AAV6J5J0_9ERIC</name>
<evidence type="ECO:0000256" key="1">
    <source>
        <dbReference type="SAM" id="MobiDB-lite"/>
    </source>
</evidence>
<feature type="region of interest" description="Disordered" evidence="1">
    <location>
        <begin position="235"/>
        <end position="274"/>
    </location>
</feature>
<keyword evidence="3" id="KW-1185">Reference proteome</keyword>
<feature type="compositionally biased region" description="Basic and acidic residues" evidence="1">
    <location>
        <begin position="23"/>
        <end position="33"/>
    </location>
</feature>
<dbReference type="Proteomes" id="UP000823749">
    <property type="component" value="Chromosome 8"/>
</dbReference>
<organism evidence="2 3">
    <name type="scientific">Rhododendron griersonianum</name>
    <dbReference type="NCBI Taxonomy" id="479676"/>
    <lineage>
        <taxon>Eukaryota</taxon>
        <taxon>Viridiplantae</taxon>
        <taxon>Streptophyta</taxon>
        <taxon>Embryophyta</taxon>
        <taxon>Tracheophyta</taxon>
        <taxon>Spermatophyta</taxon>
        <taxon>Magnoliopsida</taxon>
        <taxon>eudicotyledons</taxon>
        <taxon>Gunneridae</taxon>
        <taxon>Pentapetalae</taxon>
        <taxon>asterids</taxon>
        <taxon>Ericales</taxon>
        <taxon>Ericaceae</taxon>
        <taxon>Ericoideae</taxon>
        <taxon>Rhodoreae</taxon>
        <taxon>Rhododendron</taxon>
    </lineage>
</organism>
<proteinExistence type="predicted"/>
<feature type="region of interest" description="Disordered" evidence="1">
    <location>
        <begin position="23"/>
        <end position="158"/>
    </location>
</feature>
<comment type="caution">
    <text evidence="2">The sequence shown here is derived from an EMBL/GenBank/DDBJ whole genome shotgun (WGS) entry which is preliminary data.</text>
</comment>